<evidence type="ECO:0000256" key="5">
    <source>
        <dbReference type="ARBA" id="ARBA00022989"/>
    </source>
</evidence>
<feature type="transmembrane region" description="Helical" evidence="9">
    <location>
        <begin position="359"/>
        <end position="381"/>
    </location>
</feature>
<keyword evidence="4 9" id="KW-0812">Transmembrane</keyword>
<feature type="transmembrane region" description="Helical" evidence="9">
    <location>
        <begin position="436"/>
        <end position="458"/>
    </location>
</feature>
<dbReference type="PANTHER" id="PTHR11706">
    <property type="entry name" value="SOLUTE CARRIER PROTEIN FAMILY 11 MEMBER"/>
    <property type="match status" value="1"/>
</dbReference>
<evidence type="ECO:0000256" key="2">
    <source>
        <dbReference type="ARBA" id="ARBA00009965"/>
    </source>
</evidence>
<dbReference type="GO" id="GO:0015086">
    <property type="term" value="F:cadmium ion transmembrane transporter activity"/>
    <property type="evidence" value="ECO:0007669"/>
    <property type="project" value="TreeGrafter"/>
</dbReference>
<feature type="compositionally biased region" description="Polar residues" evidence="8">
    <location>
        <begin position="32"/>
        <end position="41"/>
    </location>
</feature>
<protein>
    <submittedName>
        <fullName evidence="10">Uncharacterized protein</fullName>
    </submittedName>
</protein>
<dbReference type="Proteomes" id="UP000327439">
    <property type="component" value="Chromosome D06"/>
</dbReference>
<feature type="transmembrane region" description="Helical" evidence="9">
    <location>
        <begin position="138"/>
        <end position="162"/>
    </location>
</feature>
<dbReference type="GO" id="GO:0005384">
    <property type="term" value="F:manganese ion transmembrane transporter activity"/>
    <property type="evidence" value="ECO:0007669"/>
    <property type="project" value="TreeGrafter"/>
</dbReference>
<evidence type="ECO:0000256" key="4">
    <source>
        <dbReference type="ARBA" id="ARBA00022692"/>
    </source>
</evidence>
<evidence type="ECO:0000256" key="1">
    <source>
        <dbReference type="ARBA" id="ARBA00004141"/>
    </source>
</evidence>
<accession>A0A5J5R5R4</accession>
<keyword evidence="7 9" id="KW-0472">Membrane</keyword>
<dbReference type="Pfam" id="PF01566">
    <property type="entry name" value="Nramp"/>
    <property type="match status" value="1"/>
</dbReference>
<dbReference type="GO" id="GO:0034755">
    <property type="term" value="P:iron ion transmembrane transport"/>
    <property type="evidence" value="ECO:0007669"/>
    <property type="project" value="TreeGrafter"/>
</dbReference>
<evidence type="ECO:0000256" key="3">
    <source>
        <dbReference type="ARBA" id="ARBA00022448"/>
    </source>
</evidence>
<evidence type="ECO:0000256" key="9">
    <source>
        <dbReference type="SAM" id="Phobius"/>
    </source>
</evidence>
<sequence length="459" mass="50362">EQQGGDIAVIPRSIGEGSNPIAALNVEPDTPPESSFNNNSDPNHDQEQPEQVKFQQIELLFHFVDFELMFCSLVENKTSLETNLQAGASHGYELLWVVLIGFFFAIIIQSLAANLGVSTGKHLSEFCKAEYPRMVKNYLWILAEIAVIAADIPEVIGTAFGLNILFNISVWAGFLLTGLSTLLLLGLQRYGVRKFEMLIAMLVFVMAGCFFREMSYVKPPASGVVKGMFVPKLNGQGATGDAIALLGAIFMPHNIFLHSALVLSIKVPNSVRGVNDACRYFLIESGIALFVAFLINVAIVSVFATNVLEKSSKALYAVALLASGQSSSITGTYTGQFIMHGFLNLHMKKWVRNIMNRCIAITPSLIMILSFELPFALISLLKFSSSSTKIMSYFSVKVIAISWILGIGIIGINVYYLRTSFVDWLVHNDVPKLGNVLIGIVVLPLTAIYIIAVIYLTCR</sequence>
<keyword evidence="5 9" id="KW-1133">Transmembrane helix</keyword>
<evidence type="ECO:0000313" key="10">
    <source>
        <dbReference type="EMBL" id="KAB2026456.1"/>
    </source>
</evidence>
<comment type="subcellular location">
    <subcellularLocation>
        <location evidence="1">Membrane</location>
        <topology evidence="1">Multi-pass membrane protein</topology>
    </subcellularLocation>
</comment>
<evidence type="ECO:0000256" key="8">
    <source>
        <dbReference type="SAM" id="MobiDB-lite"/>
    </source>
</evidence>
<dbReference type="EMBL" id="CM018220">
    <property type="protein sequence ID" value="KAB2026456.1"/>
    <property type="molecule type" value="Genomic_DNA"/>
</dbReference>
<feature type="transmembrane region" description="Helical" evidence="9">
    <location>
        <begin position="94"/>
        <end position="117"/>
    </location>
</feature>
<reference evidence="11" key="1">
    <citation type="journal article" date="2020" name="Nat. Genet.">
        <title>Genomic diversifications of five Gossypium allopolyploid species and their impact on cotton improvement.</title>
        <authorList>
            <person name="Chen Z.J."/>
            <person name="Sreedasyam A."/>
            <person name="Ando A."/>
            <person name="Song Q."/>
            <person name="De Santiago L.M."/>
            <person name="Hulse-Kemp A.M."/>
            <person name="Ding M."/>
            <person name="Ye W."/>
            <person name="Kirkbride R.C."/>
            <person name="Jenkins J."/>
            <person name="Plott C."/>
            <person name="Lovell J."/>
            <person name="Lin Y.M."/>
            <person name="Vaughn R."/>
            <person name="Liu B."/>
            <person name="Simpson S."/>
            <person name="Scheffler B.E."/>
            <person name="Wen L."/>
            <person name="Saski C.A."/>
            <person name="Grover C.E."/>
            <person name="Hu G."/>
            <person name="Conover J.L."/>
            <person name="Carlson J.W."/>
            <person name="Shu S."/>
            <person name="Boston L.B."/>
            <person name="Williams M."/>
            <person name="Peterson D.G."/>
            <person name="McGee K."/>
            <person name="Jones D.C."/>
            <person name="Wendel J.F."/>
            <person name="Stelly D.M."/>
            <person name="Grimwood J."/>
            <person name="Schmutz J."/>
        </authorList>
    </citation>
    <scope>NUCLEOTIDE SEQUENCE [LARGE SCALE GENOMIC DNA]</scope>
    <source>
        <strain evidence="11">cv. 3-79</strain>
    </source>
</reference>
<keyword evidence="3" id="KW-0813">Transport</keyword>
<feature type="non-terminal residue" evidence="10">
    <location>
        <position position="1"/>
    </location>
</feature>
<evidence type="ECO:0000256" key="7">
    <source>
        <dbReference type="ARBA" id="ARBA00023136"/>
    </source>
</evidence>
<dbReference type="PANTHER" id="PTHR11706:SF77">
    <property type="entry name" value="METAL TRANSPORTER NRAMP5"/>
    <property type="match status" value="1"/>
</dbReference>
<dbReference type="NCBIfam" id="NF037982">
    <property type="entry name" value="Nramp_1"/>
    <property type="match status" value="1"/>
</dbReference>
<feature type="transmembrane region" description="Helical" evidence="9">
    <location>
        <begin position="198"/>
        <end position="217"/>
    </location>
</feature>
<name>A0A5J5R5R4_GOSBA</name>
<comment type="similarity">
    <text evidence="2">Belongs to the NRAMP (TC 2.A.55) family.</text>
</comment>
<gene>
    <name evidence="10" type="ORF">ES319_D06G220800v1</name>
</gene>
<feature type="transmembrane region" description="Helical" evidence="9">
    <location>
        <begin position="168"/>
        <end position="186"/>
    </location>
</feature>
<feature type="transmembrane region" description="Helical" evidence="9">
    <location>
        <begin position="287"/>
        <end position="308"/>
    </location>
</feature>
<evidence type="ECO:0000313" key="11">
    <source>
        <dbReference type="Proteomes" id="UP000327439"/>
    </source>
</evidence>
<dbReference type="InterPro" id="IPR001046">
    <property type="entry name" value="NRAMP_fam"/>
</dbReference>
<proteinExistence type="inferred from homology"/>
<dbReference type="GO" id="GO:0005886">
    <property type="term" value="C:plasma membrane"/>
    <property type="evidence" value="ECO:0007669"/>
    <property type="project" value="TreeGrafter"/>
</dbReference>
<dbReference type="AlphaFoldDB" id="A0A5J5R5R4"/>
<feature type="region of interest" description="Disordered" evidence="8">
    <location>
        <begin position="1"/>
        <end position="49"/>
    </location>
</feature>
<keyword evidence="11" id="KW-1185">Reference proteome</keyword>
<organism evidence="10 11">
    <name type="scientific">Gossypium barbadense</name>
    <name type="common">Sea Island cotton</name>
    <name type="synonym">Hibiscus barbadensis</name>
    <dbReference type="NCBI Taxonomy" id="3634"/>
    <lineage>
        <taxon>Eukaryota</taxon>
        <taxon>Viridiplantae</taxon>
        <taxon>Streptophyta</taxon>
        <taxon>Embryophyta</taxon>
        <taxon>Tracheophyta</taxon>
        <taxon>Spermatophyta</taxon>
        <taxon>Magnoliopsida</taxon>
        <taxon>eudicotyledons</taxon>
        <taxon>Gunneridae</taxon>
        <taxon>Pentapetalae</taxon>
        <taxon>rosids</taxon>
        <taxon>malvids</taxon>
        <taxon>Malvales</taxon>
        <taxon>Malvaceae</taxon>
        <taxon>Malvoideae</taxon>
        <taxon>Gossypium</taxon>
    </lineage>
</organism>
<keyword evidence="6" id="KW-0406">Ion transport</keyword>
<evidence type="ECO:0000256" key="6">
    <source>
        <dbReference type="ARBA" id="ARBA00023065"/>
    </source>
</evidence>
<dbReference type="PRINTS" id="PR00447">
    <property type="entry name" value="NATRESASSCMP"/>
</dbReference>
<dbReference type="OrthoDB" id="409173at2759"/>
<feature type="transmembrane region" description="Helical" evidence="9">
    <location>
        <begin position="393"/>
        <end position="416"/>
    </location>
</feature>